<keyword evidence="2" id="KW-1185">Reference proteome</keyword>
<name>A0ACC0V6X1_9HYPO</name>
<gene>
    <name evidence="1" type="ORF">N3K66_003830</name>
</gene>
<protein>
    <submittedName>
        <fullName evidence="1">Uncharacterized protein</fullName>
    </submittedName>
</protein>
<evidence type="ECO:0000313" key="2">
    <source>
        <dbReference type="Proteomes" id="UP001163324"/>
    </source>
</evidence>
<comment type="caution">
    <text evidence="1">The sequence shown here is derived from an EMBL/GenBank/DDBJ whole genome shotgun (WGS) entry which is preliminary data.</text>
</comment>
<organism evidence="1 2">
    <name type="scientific">Trichothecium roseum</name>
    <dbReference type="NCBI Taxonomy" id="47278"/>
    <lineage>
        <taxon>Eukaryota</taxon>
        <taxon>Fungi</taxon>
        <taxon>Dikarya</taxon>
        <taxon>Ascomycota</taxon>
        <taxon>Pezizomycotina</taxon>
        <taxon>Sordariomycetes</taxon>
        <taxon>Hypocreomycetidae</taxon>
        <taxon>Hypocreales</taxon>
        <taxon>Hypocreales incertae sedis</taxon>
        <taxon>Trichothecium</taxon>
    </lineage>
</organism>
<evidence type="ECO:0000313" key="1">
    <source>
        <dbReference type="EMBL" id="KAI9902013.1"/>
    </source>
</evidence>
<dbReference type="Proteomes" id="UP001163324">
    <property type="component" value="Chromosome 3"/>
</dbReference>
<dbReference type="EMBL" id="CM047942">
    <property type="protein sequence ID" value="KAI9902013.1"/>
    <property type="molecule type" value="Genomic_DNA"/>
</dbReference>
<sequence>MADPKVPTPKRKRDEVTFPTPVKFAFDLFQADSTKDISDSPRSRVIHGFRGLALDNSGGGVADPTTLEGNEDDDAQGSDAKRQRPDEPMADALNAMVGGTVANQMPQPDIPGVQDQEAHGAGKLQLPEGSIQRAYPSINRLSDSKSRRKRRKGSPPPRSSKPSALREQNGDEEDEEVEIFDPLRAALTWKEDEITIYDPEDEDDDGTGINGVGFKPTPAVAHARRMRRRQQLAAYRKREESEARARRNQRRREAAAAEAAEAAAATCTPQEPPSPSRRVRFGEPENYGLFVIS</sequence>
<reference evidence="1" key="1">
    <citation type="submission" date="2022-10" db="EMBL/GenBank/DDBJ databases">
        <title>Complete Genome of Trichothecium roseum strain YXFP-22015, a Plant Pathogen Isolated from Citrus.</title>
        <authorList>
            <person name="Wang Y."/>
            <person name="Zhu L."/>
        </authorList>
    </citation>
    <scope>NUCLEOTIDE SEQUENCE</scope>
    <source>
        <strain evidence="1">YXFP-22015</strain>
    </source>
</reference>
<proteinExistence type="predicted"/>
<accession>A0ACC0V6X1</accession>